<dbReference type="Pfam" id="PF19289">
    <property type="entry name" value="PmbA_TldD_3rd"/>
    <property type="match status" value="1"/>
</dbReference>
<dbReference type="RefSeq" id="WP_186975731.1">
    <property type="nucleotide sequence ID" value="NZ_JACOOH010000003.1"/>
</dbReference>
<keyword evidence="1" id="KW-0732">Signal</keyword>
<sequence>MRYTILLFLIFLVSLSRAQTQEDVTIFTAMGDEQARTKEQLTLPMMSKPFYVSYALLLSRQFSVEATLGSVLNSVNLPLHLMGTSQVLIGDYNRTSDLRHVGQFLRVDVGGEIDYNAIRLGFWLASDQGYKVALQEYSAKKAYLEANPYELPDNLPDLLPTPSVEKLIQGKQPYISGISGVEAKARELSAVFKDYKEIVASKVSLQGSEMTFYKLTTEQVALKQPLNFVELYVEGTVVTKNGEYIRDSYVLLAPSLEALPSQEHLKQVVAGFARRLIDLKNAEVFSEEYNGPVLFENEAVRQVLTDNLLGNNGGLCTYRMPLGVKETTTSFEDKIGKKLLDPRLSVVNYSFMTEYMNIPLLGSYEVDAEGVVPEKEMILVEKGVLKKVLNGQIPTSKVRYSTGSSRFIPTRNDVIYVTAPGTLHIKADGGLKPETMKKALLKAAKEAKSDYAYIVRRLAGNASLLYKVDVKTGEETQVRFGKVAPVNMSKLKNIREICNQEKVHNLLLDKGALVSMIYPSSILLNNMDISVMDVPKRKLPALKNPLQER</sequence>
<comment type="caution">
    <text evidence="3">The sequence shown here is derived from an EMBL/GenBank/DDBJ whole genome shotgun (WGS) entry which is preliminary data.</text>
</comment>
<evidence type="ECO:0000313" key="4">
    <source>
        <dbReference type="Proteomes" id="UP000646484"/>
    </source>
</evidence>
<feature type="chain" id="PRO_5047366068" description="Metalloprotease TldD/E C-terminal domain-containing protein" evidence="1">
    <location>
        <begin position="19"/>
        <end position="549"/>
    </location>
</feature>
<feature type="domain" description="Metalloprotease TldD/E C-terminal" evidence="2">
    <location>
        <begin position="292"/>
        <end position="434"/>
    </location>
</feature>
<reference evidence="3 4" key="1">
    <citation type="submission" date="2020-08" db="EMBL/GenBank/DDBJ databases">
        <title>Genome public.</title>
        <authorList>
            <person name="Liu C."/>
            <person name="Sun Q."/>
        </authorList>
    </citation>
    <scope>NUCLEOTIDE SEQUENCE [LARGE SCALE GENOMIC DNA]</scope>
    <source>
        <strain evidence="3 4">NSJ-56</strain>
    </source>
</reference>
<gene>
    <name evidence="3" type="ORF">H8S64_08525</name>
</gene>
<dbReference type="InterPro" id="IPR036059">
    <property type="entry name" value="TldD/PmbA_sf"/>
</dbReference>
<protein>
    <recommendedName>
        <fullName evidence="2">Metalloprotease TldD/E C-terminal domain-containing protein</fullName>
    </recommendedName>
</protein>
<evidence type="ECO:0000313" key="3">
    <source>
        <dbReference type="EMBL" id="MBC5621141.1"/>
    </source>
</evidence>
<organism evidence="3 4">
    <name type="scientific">Butyricimonas hominis</name>
    <dbReference type="NCBI Taxonomy" id="2763032"/>
    <lineage>
        <taxon>Bacteria</taxon>
        <taxon>Pseudomonadati</taxon>
        <taxon>Bacteroidota</taxon>
        <taxon>Bacteroidia</taxon>
        <taxon>Bacteroidales</taxon>
        <taxon>Odoribacteraceae</taxon>
        <taxon>Butyricimonas</taxon>
    </lineage>
</organism>
<name>A0ABR7CZP4_9BACT</name>
<proteinExistence type="predicted"/>
<feature type="signal peptide" evidence="1">
    <location>
        <begin position="1"/>
        <end position="18"/>
    </location>
</feature>
<dbReference type="Proteomes" id="UP000646484">
    <property type="component" value="Unassembled WGS sequence"/>
</dbReference>
<keyword evidence="4" id="KW-1185">Reference proteome</keyword>
<evidence type="ECO:0000259" key="2">
    <source>
        <dbReference type="Pfam" id="PF19289"/>
    </source>
</evidence>
<dbReference type="EMBL" id="JACOOH010000003">
    <property type="protein sequence ID" value="MBC5621141.1"/>
    <property type="molecule type" value="Genomic_DNA"/>
</dbReference>
<dbReference type="SUPFAM" id="SSF111283">
    <property type="entry name" value="Putative modulator of DNA gyrase, PmbA/TldD"/>
    <property type="match status" value="1"/>
</dbReference>
<accession>A0ABR7CZP4</accession>
<evidence type="ECO:0000256" key="1">
    <source>
        <dbReference type="SAM" id="SignalP"/>
    </source>
</evidence>
<dbReference type="InterPro" id="IPR045569">
    <property type="entry name" value="Metalloprtase-TldD/E_C"/>
</dbReference>